<dbReference type="EMBL" id="WHOC01000196">
    <property type="protein sequence ID" value="NOU91379.1"/>
    <property type="molecule type" value="Genomic_DNA"/>
</dbReference>
<name>A0ABX1ZET9_9BACL</name>
<evidence type="ECO:0000313" key="1">
    <source>
        <dbReference type="EMBL" id="NOU91379.1"/>
    </source>
</evidence>
<accession>A0ABX1ZET9</accession>
<dbReference type="Proteomes" id="UP000658690">
    <property type="component" value="Unassembled WGS sequence"/>
</dbReference>
<sequence length="56" mass="6799">MHQGYELKFFELNVRNNPPVMEWYEGSDKGIVVISDSFEDFLYKQIELHAQKEWFD</sequence>
<comment type="caution">
    <text evidence="1">The sequence shown here is derived from an EMBL/GenBank/DDBJ whole genome shotgun (WGS) entry which is preliminary data.</text>
</comment>
<protein>
    <recommendedName>
        <fullName evidence="3">SMI1/KNR4 family protein</fullName>
    </recommendedName>
</protein>
<proteinExistence type="predicted"/>
<gene>
    <name evidence="1" type="ORF">GC102_37490</name>
</gene>
<evidence type="ECO:0000313" key="2">
    <source>
        <dbReference type="Proteomes" id="UP000658690"/>
    </source>
</evidence>
<dbReference type="InterPro" id="IPR037883">
    <property type="entry name" value="Knr4/Smi1-like_sf"/>
</dbReference>
<evidence type="ECO:0008006" key="3">
    <source>
        <dbReference type="Google" id="ProtNLM"/>
    </source>
</evidence>
<reference evidence="1 2" key="1">
    <citation type="submission" date="2019-10" db="EMBL/GenBank/DDBJ databases">
        <title>Description of Paenibacillus choica sp. nov.</title>
        <authorList>
            <person name="Carlier A."/>
            <person name="Qi S."/>
        </authorList>
    </citation>
    <scope>NUCLEOTIDE SEQUENCE [LARGE SCALE GENOMIC DNA]</scope>
    <source>
        <strain evidence="1 2">LMG 31460</strain>
    </source>
</reference>
<organism evidence="1 2">
    <name type="scientific">Paenibacillus germinis</name>
    <dbReference type="NCBI Taxonomy" id="2654979"/>
    <lineage>
        <taxon>Bacteria</taxon>
        <taxon>Bacillati</taxon>
        <taxon>Bacillota</taxon>
        <taxon>Bacilli</taxon>
        <taxon>Bacillales</taxon>
        <taxon>Paenibacillaceae</taxon>
        <taxon>Paenibacillus</taxon>
    </lineage>
</organism>
<dbReference type="SUPFAM" id="SSF160631">
    <property type="entry name" value="SMI1/KNR4-like"/>
    <property type="match status" value="1"/>
</dbReference>
<keyword evidence="2" id="KW-1185">Reference proteome</keyword>